<name>K9Y0S5_STAC7</name>
<dbReference type="EMBL" id="CP003656">
    <property type="protein sequence ID" value="AFZ38343.1"/>
    <property type="molecule type" value="Genomic_DNA"/>
</dbReference>
<evidence type="ECO:0000313" key="1">
    <source>
        <dbReference type="EMBL" id="AFZ38343.1"/>
    </source>
</evidence>
<keyword evidence="2" id="KW-1185">Reference proteome</keyword>
<sequence length="114" mass="13450">MKTLVCSYKEAELYQEYFPNFAVERDKYTFVIRAKKSKLHPLGIHDGLGNIPMSKEKAIKKFKEKIDKHIYAQERNENLDDLLEMEDYQREHTGLLQWESDQAFDGGGDYDEID</sequence>
<dbReference type="AlphaFoldDB" id="K9Y0S5"/>
<geneLocation type="plasmid" evidence="1 2">
    <name>pSTA7437.03</name>
</geneLocation>
<keyword evidence="1" id="KW-0614">Plasmid</keyword>
<protein>
    <submittedName>
        <fullName evidence="1">Uncharacterized protein</fullName>
    </submittedName>
</protein>
<dbReference type="OrthoDB" id="9853977at2"/>
<dbReference type="HOGENOM" id="CLU_2119611_0_0_3"/>
<dbReference type="KEGG" id="scs:Sta7437_4916"/>
<organism evidence="1 2">
    <name type="scientific">Stanieria cyanosphaera (strain ATCC 29371 / PCC 7437)</name>
    <dbReference type="NCBI Taxonomy" id="111780"/>
    <lineage>
        <taxon>Bacteria</taxon>
        <taxon>Bacillati</taxon>
        <taxon>Cyanobacteriota</taxon>
        <taxon>Cyanophyceae</taxon>
        <taxon>Pleurocapsales</taxon>
        <taxon>Dermocarpellaceae</taxon>
        <taxon>Stanieria</taxon>
    </lineage>
</organism>
<dbReference type="RefSeq" id="WP_015195719.1">
    <property type="nucleotide sequence ID" value="NC_019750.1"/>
</dbReference>
<accession>K9Y0S5</accession>
<dbReference type="Proteomes" id="UP000010473">
    <property type="component" value="Plasmid pSTA7437.03"/>
</dbReference>
<reference evidence="2" key="1">
    <citation type="journal article" date="2013" name="Proc. Natl. Acad. Sci. U.S.A.">
        <title>Improving the coverage of the cyanobacterial phylum using diversity-driven genome sequencing.</title>
        <authorList>
            <person name="Shih P.M."/>
            <person name="Wu D."/>
            <person name="Latifi A."/>
            <person name="Axen S.D."/>
            <person name="Fewer D.P."/>
            <person name="Talla E."/>
            <person name="Calteau A."/>
            <person name="Cai F."/>
            <person name="Tandeau de Marsac N."/>
            <person name="Rippka R."/>
            <person name="Herdman M."/>
            <person name="Sivonen K."/>
            <person name="Coursin T."/>
            <person name="Laurent T."/>
            <person name="Goodwin L."/>
            <person name="Nolan M."/>
            <person name="Davenport K.W."/>
            <person name="Han C.S."/>
            <person name="Rubin E.M."/>
            <person name="Eisen J.A."/>
            <person name="Woyke T."/>
            <person name="Gugger M."/>
            <person name="Kerfeld C.A."/>
        </authorList>
    </citation>
    <scope>NUCLEOTIDE SEQUENCE [LARGE SCALE GENOMIC DNA]</scope>
    <source>
        <strain evidence="2">ATCC 29371 / PCC 7437</strain>
        <plasmid evidence="2">Plasmid pSTA7437.03</plasmid>
    </source>
</reference>
<proteinExistence type="predicted"/>
<gene>
    <name evidence="1" type="ordered locus">Sta7437_4916</name>
</gene>
<evidence type="ECO:0000313" key="2">
    <source>
        <dbReference type="Proteomes" id="UP000010473"/>
    </source>
</evidence>